<evidence type="ECO:0000256" key="3">
    <source>
        <dbReference type="ARBA" id="ARBA00022679"/>
    </source>
</evidence>
<comment type="similarity">
    <text evidence="2">Belongs to the bacterial sugar transferase family.</text>
</comment>
<accession>A0A2G4YNP4</accession>
<dbReference type="NCBIfam" id="TIGR03025">
    <property type="entry name" value="EPS_sugtrans"/>
    <property type="match status" value="1"/>
</dbReference>
<gene>
    <name evidence="10" type="ORF">CRD36_15460</name>
</gene>
<reference evidence="10 11" key="1">
    <citation type="submission" date="2017-10" db="EMBL/GenBank/DDBJ databases">
        <title>Frigbacter circumglobatus gen. nov. sp. nov., isolated from sediment cultured in situ.</title>
        <authorList>
            <person name="Zhao Z."/>
        </authorList>
    </citation>
    <scope>NUCLEOTIDE SEQUENCE [LARGE SCALE GENOMIC DNA]</scope>
    <source>
        <strain evidence="10 11">ZYL</strain>
    </source>
</reference>
<dbReference type="GO" id="GO:0016020">
    <property type="term" value="C:membrane"/>
    <property type="evidence" value="ECO:0007669"/>
    <property type="project" value="UniProtKB-SubCell"/>
</dbReference>
<evidence type="ECO:0000256" key="4">
    <source>
        <dbReference type="ARBA" id="ARBA00022692"/>
    </source>
</evidence>
<keyword evidence="6 8" id="KW-0472">Membrane</keyword>
<name>A0A2G4YNP4_9PROT</name>
<feature type="transmembrane region" description="Helical" evidence="8">
    <location>
        <begin position="49"/>
        <end position="70"/>
    </location>
</feature>
<evidence type="ECO:0000256" key="5">
    <source>
        <dbReference type="ARBA" id="ARBA00022989"/>
    </source>
</evidence>
<dbReference type="OrthoDB" id="9808602at2"/>
<keyword evidence="3 10" id="KW-0808">Transferase</keyword>
<keyword evidence="11" id="KW-1185">Reference proteome</keyword>
<evidence type="ECO:0000313" key="10">
    <source>
        <dbReference type="EMBL" id="PHZ83915.1"/>
    </source>
</evidence>
<protein>
    <submittedName>
        <fullName evidence="10">Sugar transferase</fullName>
    </submittedName>
</protein>
<dbReference type="RefSeq" id="WP_099475011.1">
    <property type="nucleotide sequence ID" value="NZ_CP041025.1"/>
</dbReference>
<evidence type="ECO:0000259" key="9">
    <source>
        <dbReference type="Pfam" id="PF02397"/>
    </source>
</evidence>
<dbReference type="InterPro" id="IPR003362">
    <property type="entry name" value="Bact_transf"/>
</dbReference>
<evidence type="ECO:0000256" key="7">
    <source>
        <dbReference type="ARBA" id="ARBA00023169"/>
    </source>
</evidence>
<evidence type="ECO:0000256" key="8">
    <source>
        <dbReference type="SAM" id="Phobius"/>
    </source>
</evidence>
<dbReference type="Proteomes" id="UP000229730">
    <property type="component" value="Unassembled WGS sequence"/>
</dbReference>
<dbReference type="InterPro" id="IPR017475">
    <property type="entry name" value="EPS_sugar_tfrase"/>
</dbReference>
<feature type="transmembrane region" description="Helical" evidence="8">
    <location>
        <begin position="82"/>
        <end position="103"/>
    </location>
</feature>
<keyword evidence="7" id="KW-0270">Exopolysaccharide synthesis</keyword>
<dbReference type="PANTHER" id="PTHR30576:SF0">
    <property type="entry name" value="UNDECAPRENYL-PHOSPHATE N-ACETYLGALACTOSAMINYL 1-PHOSPHATE TRANSFERASE-RELATED"/>
    <property type="match status" value="1"/>
</dbReference>
<keyword evidence="4 8" id="KW-0812">Transmembrane</keyword>
<comment type="caution">
    <text evidence="10">The sequence shown here is derived from an EMBL/GenBank/DDBJ whole genome shotgun (WGS) entry which is preliminary data.</text>
</comment>
<dbReference type="InParanoid" id="A0A2G4YNP4"/>
<feature type="transmembrane region" description="Helical" evidence="8">
    <location>
        <begin position="12"/>
        <end position="37"/>
    </location>
</feature>
<evidence type="ECO:0000256" key="1">
    <source>
        <dbReference type="ARBA" id="ARBA00004141"/>
    </source>
</evidence>
<dbReference type="Pfam" id="PF02397">
    <property type="entry name" value="Bac_transf"/>
    <property type="match status" value="1"/>
</dbReference>
<dbReference type="AlphaFoldDB" id="A0A2G4YNP4"/>
<keyword evidence="5 8" id="KW-1133">Transmembrane helix</keyword>
<feature type="domain" description="Bacterial sugar transferase" evidence="9">
    <location>
        <begin position="273"/>
        <end position="456"/>
    </location>
</feature>
<sequence>MIRIFKHYIPKSLFYLGILECLILLAAIWAGLSFRFYQADLDMPAISTYAVEVMAYVFVVYIVLLATGLYQLDACRELKVTGIRLITSLGLSFLILSVVLYMLPEIDLWRSVIVYALVLTYPGLLFSRYIFTHIVDLKGLKRRVLVLGAGERAAMVRTCGQNNGGTVEFIDFLRINKSEDVISDAVPFKDAQPLKDYVTEHAVQEIVVAIEERRKALPIRELLDCKMEGCSICDATTFIERQSGTVSLHNLSPSWMIFSDGFGGVREIDLVLKRMFDVSASLLLLIASMPILILAAIAVKATSKGSVLYRQERVGLNGKPFNVLKFRSMTVDAEADGVPKWAAKNDVRVTAVGRIIRATRIDEIPQIFNVLGGAMSFVGPRPERPFFVEQLEEKIPFYGERHWVKPGITGWAQLNYPYGASEEDTKRKLEYDLYYIKNYSLFLDFLILIQTVRVVLWPDGVR</sequence>
<dbReference type="InterPro" id="IPR017464">
    <property type="entry name" value="Sugar_tfrase_EpsB_2"/>
</dbReference>
<dbReference type="EMBL" id="PDEM01000031">
    <property type="protein sequence ID" value="PHZ83915.1"/>
    <property type="molecule type" value="Genomic_DNA"/>
</dbReference>
<proteinExistence type="inferred from homology"/>
<feature type="transmembrane region" description="Helical" evidence="8">
    <location>
        <begin position="109"/>
        <end position="131"/>
    </location>
</feature>
<feature type="transmembrane region" description="Helical" evidence="8">
    <location>
        <begin position="280"/>
        <end position="299"/>
    </location>
</feature>
<comment type="subcellular location">
    <subcellularLocation>
        <location evidence="1">Membrane</location>
        <topology evidence="1">Multi-pass membrane protein</topology>
    </subcellularLocation>
</comment>
<evidence type="ECO:0000256" key="2">
    <source>
        <dbReference type="ARBA" id="ARBA00006464"/>
    </source>
</evidence>
<dbReference type="NCBIfam" id="TIGR03013">
    <property type="entry name" value="EpsB_2"/>
    <property type="match status" value="1"/>
</dbReference>
<dbReference type="PANTHER" id="PTHR30576">
    <property type="entry name" value="COLANIC BIOSYNTHESIS UDP-GLUCOSE LIPID CARRIER TRANSFERASE"/>
    <property type="match status" value="1"/>
</dbReference>
<organism evidence="10 11">
    <name type="scientific">Paremcibacter congregatus</name>
    <dbReference type="NCBI Taxonomy" id="2043170"/>
    <lineage>
        <taxon>Bacteria</taxon>
        <taxon>Pseudomonadati</taxon>
        <taxon>Pseudomonadota</taxon>
        <taxon>Alphaproteobacteria</taxon>
        <taxon>Emcibacterales</taxon>
        <taxon>Emcibacteraceae</taxon>
        <taxon>Paremcibacter</taxon>
    </lineage>
</organism>
<dbReference type="Pfam" id="PF13727">
    <property type="entry name" value="CoA_binding_3"/>
    <property type="match status" value="1"/>
</dbReference>
<evidence type="ECO:0000256" key="6">
    <source>
        <dbReference type="ARBA" id="ARBA00023136"/>
    </source>
</evidence>
<dbReference type="GO" id="GO:0000271">
    <property type="term" value="P:polysaccharide biosynthetic process"/>
    <property type="evidence" value="ECO:0007669"/>
    <property type="project" value="UniProtKB-KW"/>
</dbReference>
<dbReference type="GO" id="GO:0016780">
    <property type="term" value="F:phosphotransferase activity, for other substituted phosphate groups"/>
    <property type="evidence" value="ECO:0007669"/>
    <property type="project" value="TreeGrafter"/>
</dbReference>
<evidence type="ECO:0000313" key="11">
    <source>
        <dbReference type="Proteomes" id="UP000229730"/>
    </source>
</evidence>